<dbReference type="InterPro" id="IPR011856">
    <property type="entry name" value="tRNA_endonuc-like_dom_sf"/>
</dbReference>
<comment type="caution">
    <text evidence="3">The sequence shown here is derived from an EMBL/GenBank/DDBJ whole genome shotgun (WGS) entry which is preliminary data.</text>
</comment>
<dbReference type="EMBL" id="VTVE01000001">
    <property type="protein sequence ID" value="NEX00526.1"/>
    <property type="molecule type" value="Genomic_DNA"/>
</dbReference>
<dbReference type="InterPro" id="IPR053148">
    <property type="entry name" value="PD-DEXK-like_domain"/>
</dbReference>
<evidence type="ECO:0000313" key="3">
    <source>
        <dbReference type="EMBL" id="NEX00526.1"/>
    </source>
</evidence>
<dbReference type="AlphaFoldDB" id="A0A6M0LDJ4"/>
<evidence type="ECO:0000259" key="1">
    <source>
        <dbReference type="Pfam" id="PF06250"/>
    </source>
</evidence>
<proteinExistence type="predicted"/>
<protein>
    <submittedName>
        <fullName evidence="3">DUF1016 domain-containing protein</fullName>
    </submittedName>
</protein>
<reference evidence="3 4" key="1">
    <citation type="submission" date="2019-09" db="EMBL/GenBank/DDBJ databases">
        <authorList>
            <person name="Pidcock S.E."/>
            <person name="Huws S.A."/>
        </authorList>
    </citation>
    <scope>NUCLEOTIDE SEQUENCE [LARGE SCALE GENOMIC DNA]</scope>
    <source>
        <strain evidence="3 4">MZ8</strain>
    </source>
</reference>
<name>A0A6M0LDJ4_PSEXY</name>
<feature type="domain" description="YhcG PDDEXK nuclease" evidence="1">
    <location>
        <begin position="206"/>
        <end position="365"/>
    </location>
</feature>
<sequence length="379" mass="43715">MDQKYRDAVQLIKTAILQSQYEAAKSVNEKQLMLYFGIGKYISLNSRNGFWGQGAIDTISEQLERELPGLRGFSARNLRYMRTFYEEWRMLDSSSTNTIEDNNSNLAPAGAKLEIEIWNQQVPNIEEFPVEQFCAIGFSHHRTILSKCKEYDERIFYIMKCANEKLSREQLTASIVAEDFKHQGKLPNNFGDTMLTGVQALKAISTFKDEYLLDYINVEEIDIRDSADIDEKVVENAIVNNVKNFILTFGKDFAFISNQYHLDAFGEDQYIDLLFFNRELNCLVAVELKRGKFKPSYLGQLQGYLSVLDGYEKKPHENPAIGLILCKDMNKSFVDYVIQDYSKPMGVATYKTSRDMSEELRKALPDIEELKRLLDTENE</sequence>
<dbReference type="InterPro" id="IPR041527">
    <property type="entry name" value="YhcG_N"/>
</dbReference>
<dbReference type="Gene3D" id="3.40.1350.10">
    <property type="match status" value="1"/>
</dbReference>
<dbReference type="PANTHER" id="PTHR30547">
    <property type="entry name" value="UNCHARACTERIZED PROTEIN YHCG-RELATED"/>
    <property type="match status" value="1"/>
</dbReference>
<dbReference type="Proteomes" id="UP000473091">
    <property type="component" value="Unassembled WGS sequence"/>
</dbReference>
<dbReference type="PANTHER" id="PTHR30547:SF0">
    <property type="entry name" value="BLR8175 PROTEIN"/>
    <property type="match status" value="1"/>
</dbReference>
<dbReference type="Pfam" id="PF06250">
    <property type="entry name" value="YhcG_C"/>
    <property type="match status" value="1"/>
</dbReference>
<dbReference type="InterPro" id="IPR009362">
    <property type="entry name" value="YhcG_C"/>
</dbReference>
<evidence type="ECO:0000313" key="4">
    <source>
        <dbReference type="Proteomes" id="UP000473091"/>
    </source>
</evidence>
<organism evidence="3 4">
    <name type="scientific">Pseudobutyrivibrio xylanivorans</name>
    <dbReference type="NCBI Taxonomy" id="185007"/>
    <lineage>
        <taxon>Bacteria</taxon>
        <taxon>Bacillati</taxon>
        <taxon>Bacillota</taxon>
        <taxon>Clostridia</taxon>
        <taxon>Lachnospirales</taxon>
        <taxon>Lachnospiraceae</taxon>
        <taxon>Pseudobutyrivibrio</taxon>
    </lineage>
</organism>
<dbReference type="RefSeq" id="WP_090485414.1">
    <property type="nucleotide sequence ID" value="NZ_VTVE01000001.1"/>
</dbReference>
<dbReference type="GO" id="GO:0003676">
    <property type="term" value="F:nucleic acid binding"/>
    <property type="evidence" value="ECO:0007669"/>
    <property type="project" value="InterPro"/>
</dbReference>
<accession>A0A6M0LDJ4</accession>
<reference evidence="3 4" key="2">
    <citation type="submission" date="2020-03" db="EMBL/GenBank/DDBJ databases">
        <title>Investigating the evolutionary divergence of the Butyrivibrio group.</title>
        <authorList>
            <person name="Skvortsov T."/>
            <person name="Santos F.G."/>
            <person name="Ting K.S."/>
            <person name="Creevey C.J."/>
        </authorList>
    </citation>
    <scope>NUCLEOTIDE SEQUENCE [LARGE SCALE GENOMIC DNA]</scope>
    <source>
        <strain evidence="3 4">MZ8</strain>
    </source>
</reference>
<evidence type="ECO:0000259" key="2">
    <source>
        <dbReference type="Pfam" id="PF17761"/>
    </source>
</evidence>
<dbReference type="Pfam" id="PF17761">
    <property type="entry name" value="DUF1016_N"/>
    <property type="match status" value="1"/>
</dbReference>
<feature type="domain" description="YhcG N-terminal" evidence="2">
    <location>
        <begin position="12"/>
        <end position="181"/>
    </location>
</feature>
<gene>
    <name evidence="3" type="ORF">F0Q01_01345</name>
</gene>